<dbReference type="AlphaFoldDB" id="A0A8S1KLP9"/>
<protein>
    <recommendedName>
        <fullName evidence="2">EF-hand domain-containing protein</fullName>
    </recommendedName>
</protein>
<reference evidence="3" key="1">
    <citation type="submission" date="2021-01" db="EMBL/GenBank/DDBJ databases">
        <authorList>
            <consortium name="Genoscope - CEA"/>
            <person name="William W."/>
        </authorList>
    </citation>
    <scope>NUCLEOTIDE SEQUENCE</scope>
</reference>
<evidence type="ECO:0000313" key="3">
    <source>
        <dbReference type="EMBL" id="CAD8055371.1"/>
    </source>
</evidence>
<dbReference type="EMBL" id="CAJJDN010000009">
    <property type="protein sequence ID" value="CAD8055371.1"/>
    <property type="molecule type" value="Genomic_DNA"/>
</dbReference>
<accession>A0A8S1KLP9</accession>
<proteinExistence type="predicted"/>
<dbReference type="PROSITE" id="PS50222">
    <property type="entry name" value="EF_HAND_2"/>
    <property type="match status" value="1"/>
</dbReference>
<feature type="domain" description="EF-hand" evidence="2">
    <location>
        <begin position="231"/>
        <end position="266"/>
    </location>
</feature>
<dbReference type="InterPro" id="IPR002048">
    <property type="entry name" value="EF_hand_dom"/>
</dbReference>
<sequence>MKQQQHFQLPNLSKLSNHPSSDRSPRTVNTPTRKASEILVKFNFHLNPSLHKKKQIINHTNNEFQTKKISKVTRNIMELRRRKKMKCDSLQIKPRIQACKTNKGGTISVLKNNEQCRSYLHKKYKDQIYTGASEFSDKSKDKLRLQMVKWLIDNKKEVVCALNENKQNILEWVQCVEKVDRDEFDIILHGIQLYKDPNLINRLFWVFDLNDDGYIEFNEIQYSINLFREYDQQDKIQIFFELCDENDDGYINEEDIKKFFSKNLTNQEELRQMKFLIKDFYQELNPHNLKGLNADELSKATLSDQNIRIIVEKNTLILKSNNKKEDDIGSSLNNLIYSGQYEGKQGIFFPQIEGLIDALIEKDRIMMQYKQIKLDFDQIEDNSD</sequence>
<dbReference type="CDD" id="cd00051">
    <property type="entry name" value="EFh"/>
    <property type="match status" value="1"/>
</dbReference>
<evidence type="ECO:0000256" key="1">
    <source>
        <dbReference type="SAM" id="MobiDB-lite"/>
    </source>
</evidence>
<feature type="region of interest" description="Disordered" evidence="1">
    <location>
        <begin position="1"/>
        <end position="33"/>
    </location>
</feature>
<organism evidence="3 4">
    <name type="scientific">Paramecium sonneborni</name>
    <dbReference type="NCBI Taxonomy" id="65129"/>
    <lineage>
        <taxon>Eukaryota</taxon>
        <taxon>Sar</taxon>
        <taxon>Alveolata</taxon>
        <taxon>Ciliophora</taxon>
        <taxon>Intramacronucleata</taxon>
        <taxon>Oligohymenophorea</taxon>
        <taxon>Peniculida</taxon>
        <taxon>Parameciidae</taxon>
        <taxon>Paramecium</taxon>
    </lineage>
</organism>
<dbReference type="GO" id="GO:0005509">
    <property type="term" value="F:calcium ion binding"/>
    <property type="evidence" value="ECO:0007669"/>
    <property type="project" value="InterPro"/>
</dbReference>
<name>A0A8S1KLP9_9CILI</name>
<feature type="compositionally biased region" description="Polar residues" evidence="1">
    <location>
        <begin position="1"/>
        <end position="19"/>
    </location>
</feature>
<evidence type="ECO:0000259" key="2">
    <source>
        <dbReference type="PROSITE" id="PS50222"/>
    </source>
</evidence>
<dbReference type="Proteomes" id="UP000692954">
    <property type="component" value="Unassembled WGS sequence"/>
</dbReference>
<dbReference type="OrthoDB" id="191686at2759"/>
<dbReference type="PROSITE" id="PS00018">
    <property type="entry name" value="EF_HAND_1"/>
    <property type="match status" value="2"/>
</dbReference>
<evidence type="ECO:0000313" key="4">
    <source>
        <dbReference type="Proteomes" id="UP000692954"/>
    </source>
</evidence>
<comment type="caution">
    <text evidence="3">The sequence shown here is derived from an EMBL/GenBank/DDBJ whole genome shotgun (WGS) entry which is preliminary data.</text>
</comment>
<dbReference type="Pfam" id="PF13499">
    <property type="entry name" value="EF-hand_7"/>
    <property type="match status" value="1"/>
</dbReference>
<keyword evidence="4" id="KW-1185">Reference proteome</keyword>
<dbReference type="InterPro" id="IPR018247">
    <property type="entry name" value="EF_Hand_1_Ca_BS"/>
</dbReference>
<gene>
    <name evidence="3" type="ORF">PSON_ATCC_30995.1.T0090209</name>
</gene>